<reference evidence="4 6" key="1">
    <citation type="submission" date="2024-11" db="EMBL/GenBank/DDBJ databases">
        <title>Chromosome-level genome assembly of the freshwater bivalve Anodonta woodiana.</title>
        <authorList>
            <person name="Chen X."/>
        </authorList>
    </citation>
    <scope>NUCLEOTIDE SEQUENCE [LARGE SCALE GENOMIC DNA]</scope>
    <source>
        <strain evidence="4">MN2024</strain>
        <tissue evidence="4">Gills</tissue>
    </source>
</reference>
<sequence length="814" mass="91383">MADDQMSDYQNRNLTPIIDDGFVHVDGESHVLNYDTDILKLDGEREVTNLTEYDDGGDRNPSAHRRTPKKSTETEEADVELSPGGILDEETIARGLSNLGRSANGTGQVYLNVTVPGFSLIDISALGNYIHLQRVEIPYNELTDLSPLSNLLYLLLLDASHNKISKLLDFRPPKNLKEVDLSFNMITEMSDLSAHHYLSKLNLDNNQIREINGLQNCQRLTALSLAHNKVTKIQGLDNLPIQFLNLCHNEIKKIQNLETLKKLKVINLSGNKIRSLKGLQGHDLLESVDLEDNEVIDISEIKYIRDLSMLWQLNLLRNPIQELPDYRLNVLFRIQRLTSLDRHKVEVEEKVAATNMFNPPAEVIAARDHIMHVVYSFLQPSRVWDSTLPSIETPYPMLVLVGPQGSGKKDLALKLVEEFNDYFGYGISHTTRRPFQEEIPGKDYHFVTLEKFEMDIKMGQFIQTYQYNGNWYGLQMESIESVAREGLACVIHMELEGVLTLKNTYFEPRYVLVMPLNEEAHEKRLRARGIYSESQLEYTLNRAEMYKQHNRDHPGFFDMMINSDDIKEAYKHLRRLVMDYLGIGMNTPPANDHGDTAFDSQGMSDQNVAPQLGPRTWSKPSIPDSVSQSFMRAKANQSPIMSGRGIVEEASLKRRQSAAKEAVAGYIPPLFEQLLISFPKTAPQTVEGQQGLGEQQGGDGQRSFSAPVNKAQRPRSADSSSDSSRSSSSLSGLTSASDAQQEESNEGSVQQEGKGIHLPTETVNPLELMSEPGEQSSRSGIHEPRPPSNPRSHSRGSNRPGSDRLKVLPPIGAS</sequence>
<feature type="region of interest" description="Disordered" evidence="2">
    <location>
        <begin position="689"/>
        <end position="814"/>
    </location>
</feature>
<evidence type="ECO:0000256" key="1">
    <source>
        <dbReference type="ARBA" id="ARBA00022679"/>
    </source>
</evidence>
<dbReference type="InterPro" id="IPR027417">
    <property type="entry name" value="P-loop_NTPase"/>
</dbReference>
<keyword evidence="1" id="KW-0808">Transferase</keyword>
<dbReference type="PANTHER" id="PTHR23117">
    <property type="entry name" value="GUANYLATE KINASE-RELATED"/>
    <property type="match status" value="1"/>
</dbReference>
<dbReference type="InterPro" id="IPR032675">
    <property type="entry name" value="LRR_dom_sf"/>
</dbReference>
<dbReference type="EMBL" id="JBJQND010000015">
    <property type="protein sequence ID" value="KAL3852031.1"/>
    <property type="molecule type" value="Genomic_DNA"/>
</dbReference>
<organism evidence="4 6">
    <name type="scientific">Sinanodonta woodiana</name>
    <name type="common">Chinese pond mussel</name>
    <name type="synonym">Anodonta woodiana</name>
    <dbReference type="NCBI Taxonomy" id="1069815"/>
    <lineage>
        <taxon>Eukaryota</taxon>
        <taxon>Metazoa</taxon>
        <taxon>Spiralia</taxon>
        <taxon>Lophotrochozoa</taxon>
        <taxon>Mollusca</taxon>
        <taxon>Bivalvia</taxon>
        <taxon>Autobranchia</taxon>
        <taxon>Heteroconchia</taxon>
        <taxon>Palaeoheterodonta</taxon>
        <taxon>Unionida</taxon>
        <taxon>Unionoidea</taxon>
        <taxon>Unionidae</taxon>
        <taxon>Unioninae</taxon>
        <taxon>Sinanodonta</taxon>
    </lineage>
</organism>
<feature type="region of interest" description="Disordered" evidence="2">
    <location>
        <begin position="50"/>
        <end position="81"/>
    </location>
</feature>
<dbReference type="InterPro" id="IPR008145">
    <property type="entry name" value="GK/Ca_channel_bsu"/>
</dbReference>
<dbReference type="Proteomes" id="UP001634394">
    <property type="component" value="Unassembled WGS sequence"/>
</dbReference>
<dbReference type="PROSITE" id="PS50052">
    <property type="entry name" value="GUANYLATE_KINASE_2"/>
    <property type="match status" value="1"/>
</dbReference>
<evidence type="ECO:0000313" key="6">
    <source>
        <dbReference type="Proteomes" id="UP001634394"/>
    </source>
</evidence>
<keyword evidence="6" id="KW-1185">Reference proteome</keyword>
<dbReference type="GO" id="GO:0016740">
    <property type="term" value="F:transferase activity"/>
    <property type="evidence" value="ECO:0007669"/>
    <property type="project" value="UniProtKB-KW"/>
</dbReference>
<dbReference type="FunFam" id="3.80.10.10:FF:000191">
    <property type="entry name" value="Leucine rich repeats and guanylate kinase domain containing"/>
    <property type="match status" value="1"/>
</dbReference>
<dbReference type="EMBL" id="JBJQND010000015">
    <property type="protein sequence ID" value="KAL3852053.1"/>
    <property type="molecule type" value="Genomic_DNA"/>
</dbReference>
<dbReference type="Pfam" id="PF14580">
    <property type="entry name" value="LRR_9"/>
    <property type="match status" value="1"/>
</dbReference>
<dbReference type="AlphaFoldDB" id="A0ABD3UTC3"/>
<dbReference type="InterPro" id="IPR008144">
    <property type="entry name" value="Guanylate_kin-like_dom"/>
</dbReference>
<dbReference type="SUPFAM" id="SSF52058">
    <property type="entry name" value="L domain-like"/>
    <property type="match status" value="1"/>
</dbReference>
<dbReference type="Pfam" id="PF00625">
    <property type="entry name" value="Guanylate_kin"/>
    <property type="match status" value="1"/>
</dbReference>
<name>A0ABD3UTC3_SINWO</name>
<proteinExistence type="predicted"/>
<dbReference type="FunFam" id="3.40.50.300:FF:000828">
    <property type="entry name" value="leucine-rich repeat and guanylate kinase domain-containing protein-like"/>
    <property type="match status" value="1"/>
</dbReference>
<dbReference type="SMART" id="SM00365">
    <property type="entry name" value="LRR_SD22"/>
    <property type="match status" value="6"/>
</dbReference>
<evidence type="ECO:0000256" key="2">
    <source>
        <dbReference type="SAM" id="MobiDB-lite"/>
    </source>
</evidence>
<dbReference type="Gene3D" id="3.80.10.10">
    <property type="entry name" value="Ribonuclease Inhibitor"/>
    <property type="match status" value="2"/>
</dbReference>
<dbReference type="PROSITE" id="PS51450">
    <property type="entry name" value="LRR"/>
    <property type="match status" value="5"/>
</dbReference>
<feature type="compositionally biased region" description="Gly residues" evidence="2">
    <location>
        <begin position="690"/>
        <end position="700"/>
    </location>
</feature>
<dbReference type="SMART" id="SM00072">
    <property type="entry name" value="GuKc"/>
    <property type="match status" value="1"/>
</dbReference>
<gene>
    <name evidence="4" type="ORF">ACJMK2_015720</name>
    <name evidence="5" type="ORF">ACJMK2_015742</name>
</gene>
<comment type="caution">
    <text evidence="4">The sequence shown here is derived from an EMBL/GenBank/DDBJ whole genome shotgun (WGS) entry which is preliminary data.</text>
</comment>
<dbReference type="SUPFAM" id="SSF52540">
    <property type="entry name" value="P-loop containing nucleoside triphosphate hydrolases"/>
    <property type="match status" value="1"/>
</dbReference>
<dbReference type="PANTHER" id="PTHR23117:SF18">
    <property type="entry name" value="LEUCINE-RICH REPEAT AND GUANYLATE KINASE DOMAIN-CONTAINING PROTEIN"/>
    <property type="match status" value="1"/>
</dbReference>
<dbReference type="Gene3D" id="3.40.50.300">
    <property type="entry name" value="P-loop containing nucleotide triphosphate hydrolases"/>
    <property type="match status" value="1"/>
</dbReference>
<evidence type="ECO:0000313" key="4">
    <source>
        <dbReference type="EMBL" id="KAL3852031.1"/>
    </source>
</evidence>
<accession>A0ABD3UTC3</accession>
<dbReference type="CDD" id="cd00071">
    <property type="entry name" value="GMPK"/>
    <property type="match status" value="1"/>
</dbReference>
<evidence type="ECO:0000259" key="3">
    <source>
        <dbReference type="PROSITE" id="PS50052"/>
    </source>
</evidence>
<protein>
    <recommendedName>
        <fullName evidence="3">Guanylate kinase-like domain-containing protein</fullName>
    </recommendedName>
</protein>
<feature type="compositionally biased region" description="Low complexity" evidence="2">
    <location>
        <begin position="717"/>
        <end position="737"/>
    </location>
</feature>
<dbReference type="InterPro" id="IPR001611">
    <property type="entry name" value="Leu-rich_rpt"/>
</dbReference>
<feature type="domain" description="Guanylate kinase-like" evidence="3">
    <location>
        <begin position="395"/>
        <end position="578"/>
    </location>
</feature>
<evidence type="ECO:0000313" key="5">
    <source>
        <dbReference type="EMBL" id="KAL3852053.1"/>
    </source>
</evidence>